<feature type="transmembrane region" description="Helical" evidence="9">
    <location>
        <begin position="343"/>
        <end position="364"/>
    </location>
</feature>
<feature type="domain" description="Mechanosensitive ion channel MscS C-terminal" evidence="13">
    <location>
        <begin position="764"/>
        <end position="845"/>
    </location>
</feature>
<dbReference type="InterPro" id="IPR049278">
    <property type="entry name" value="MS_channel_C"/>
</dbReference>
<evidence type="ECO:0000259" key="13">
    <source>
        <dbReference type="Pfam" id="PF21082"/>
    </source>
</evidence>
<feature type="transmembrane region" description="Helical" evidence="9">
    <location>
        <begin position="310"/>
        <end position="331"/>
    </location>
</feature>
<gene>
    <name evidence="15" type="ORF">NFC81_06345</name>
</gene>
<dbReference type="FunFam" id="1.10.287.1260:FF:000002">
    <property type="entry name" value="Potassium efflux system KefA"/>
    <property type="match status" value="1"/>
</dbReference>
<evidence type="ECO:0000313" key="15">
    <source>
        <dbReference type="EMBL" id="WLD59393.1"/>
    </source>
</evidence>
<name>A0AB38YJD4_9GAMM</name>
<dbReference type="InterPro" id="IPR011014">
    <property type="entry name" value="MscS_channel_TM-2"/>
</dbReference>
<dbReference type="SUPFAM" id="SSF82861">
    <property type="entry name" value="Mechanosensitive channel protein MscS (YggB), transmembrane region"/>
    <property type="match status" value="1"/>
</dbReference>
<dbReference type="InterPro" id="IPR006685">
    <property type="entry name" value="MscS_channel_2nd"/>
</dbReference>
<evidence type="ECO:0000256" key="10">
    <source>
        <dbReference type="SAM" id="SignalP"/>
    </source>
</evidence>
<proteinExistence type="inferred from homology"/>
<evidence type="ECO:0000256" key="9">
    <source>
        <dbReference type="SAM" id="Phobius"/>
    </source>
</evidence>
<evidence type="ECO:0000259" key="14">
    <source>
        <dbReference type="Pfam" id="PF21088"/>
    </source>
</evidence>
<dbReference type="EMBL" id="CP101717">
    <property type="protein sequence ID" value="WLD59393.1"/>
    <property type="molecule type" value="Genomic_DNA"/>
</dbReference>
<feature type="transmembrane region" description="Helical" evidence="9">
    <location>
        <begin position="384"/>
        <end position="404"/>
    </location>
</feature>
<evidence type="ECO:0000256" key="8">
    <source>
        <dbReference type="SAM" id="Coils"/>
    </source>
</evidence>
<feature type="transmembrane region" description="Helical" evidence="9">
    <location>
        <begin position="603"/>
        <end position="626"/>
    </location>
</feature>
<keyword evidence="5 10" id="KW-0732">Signal</keyword>
<dbReference type="InterPro" id="IPR049142">
    <property type="entry name" value="MS_channel_1st"/>
</dbReference>
<feature type="signal peptide" evidence="10">
    <location>
        <begin position="1"/>
        <end position="23"/>
    </location>
</feature>
<dbReference type="SUPFAM" id="SSF50182">
    <property type="entry name" value="Sm-like ribonucleoproteins"/>
    <property type="match status" value="1"/>
</dbReference>
<feature type="domain" description="Mechanosensitive ion channel MscS" evidence="11">
    <location>
        <begin position="689"/>
        <end position="754"/>
    </location>
</feature>
<evidence type="ECO:0000259" key="11">
    <source>
        <dbReference type="Pfam" id="PF00924"/>
    </source>
</evidence>
<feature type="transmembrane region" description="Helical" evidence="9">
    <location>
        <begin position="485"/>
        <end position="504"/>
    </location>
</feature>
<dbReference type="InterPro" id="IPR023408">
    <property type="entry name" value="MscS_beta-dom_sf"/>
</dbReference>
<dbReference type="Pfam" id="PF21088">
    <property type="entry name" value="MS_channel_1st"/>
    <property type="match status" value="1"/>
</dbReference>
<keyword evidence="4 9" id="KW-0812">Transmembrane</keyword>
<dbReference type="InterPro" id="IPR010920">
    <property type="entry name" value="LSM_dom_sf"/>
</dbReference>
<protein>
    <submittedName>
        <fullName evidence="15">Mechanosensitive ion channel</fullName>
    </submittedName>
</protein>
<keyword evidence="6 9" id="KW-1133">Transmembrane helix</keyword>
<keyword evidence="7 9" id="KW-0472">Membrane</keyword>
<comment type="subcellular location">
    <subcellularLocation>
        <location evidence="1">Cell membrane</location>
        <topology evidence="1">Multi-pass membrane protein</topology>
    </subcellularLocation>
</comment>
<dbReference type="Gene3D" id="1.10.287.1260">
    <property type="match status" value="1"/>
</dbReference>
<dbReference type="PANTHER" id="PTHR30347">
    <property type="entry name" value="POTASSIUM CHANNEL RELATED"/>
    <property type="match status" value="1"/>
</dbReference>
<feature type="transmembrane region" description="Helical" evidence="9">
    <location>
        <begin position="449"/>
        <end position="473"/>
    </location>
</feature>
<comment type="similarity">
    <text evidence="2">Belongs to the MscS (TC 1.A.23) family.</text>
</comment>
<feature type="transmembrane region" description="Helical" evidence="9">
    <location>
        <begin position="674"/>
        <end position="701"/>
    </location>
</feature>
<evidence type="ECO:0000256" key="1">
    <source>
        <dbReference type="ARBA" id="ARBA00004651"/>
    </source>
</evidence>
<feature type="transmembrane region" description="Helical" evidence="9">
    <location>
        <begin position="559"/>
        <end position="583"/>
    </location>
</feature>
<feature type="domain" description="Mechanosensitive ion channel inner membrane" evidence="12">
    <location>
        <begin position="304"/>
        <end position="589"/>
    </location>
</feature>
<feature type="domain" description="Mechanosensitive ion channel transmembrane helices 2/3" evidence="14">
    <location>
        <begin position="647"/>
        <end position="687"/>
    </location>
</feature>
<feature type="transmembrane region" description="Helical" evidence="9">
    <location>
        <begin position="647"/>
        <end position="668"/>
    </location>
</feature>
<dbReference type="Gene3D" id="2.30.30.60">
    <property type="match status" value="1"/>
</dbReference>
<dbReference type="GO" id="GO:0009992">
    <property type="term" value="P:intracellular water homeostasis"/>
    <property type="evidence" value="ECO:0007669"/>
    <property type="project" value="TreeGrafter"/>
</dbReference>
<feature type="transmembrane region" description="Helical" evidence="9">
    <location>
        <begin position="416"/>
        <end position="437"/>
    </location>
</feature>
<accession>A0AB38YJD4</accession>
<dbReference type="AlphaFoldDB" id="A0AB38YJD4"/>
<evidence type="ECO:0000256" key="6">
    <source>
        <dbReference type="ARBA" id="ARBA00022989"/>
    </source>
</evidence>
<evidence type="ECO:0000256" key="5">
    <source>
        <dbReference type="ARBA" id="ARBA00022729"/>
    </source>
</evidence>
<dbReference type="GO" id="GO:0005886">
    <property type="term" value="C:plasma membrane"/>
    <property type="evidence" value="ECO:0007669"/>
    <property type="project" value="UniProtKB-SubCell"/>
</dbReference>
<organism evidence="15">
    <name type="scientific">Salinispirillum sp. LH 10-3-1</name>
    <dbReference type="NCBI Taxonomy" id="2952525"/>
    <lineage>
        <taxon>Bacteria</taxon>
        <taxon>Pseudomonadati</taxon>
        <taxon>Pseudomonadota</taxon>
        <taxon>Gammaproteobacteria</taxon>
        <taxon>Oceanospirillales</taxon>
        <taxon>Saccharospirillaceae</taxon>
        <taxon>Salinispirillum</taxon>
    </lineage>
</organism>
<evidence type="ECO:0000256" key="4">
    <source>
        <dbReference type="ARBA" id="ARBA00022692"/>
    </source>
</evidence>
<keyword evidence="3" id="KW-1003">Cell membrane</keyword>
<feature type="transmembrane region" description="Helical" evidence="9">
    <location>
        <begin position="224"/>
        <end position="243"/>
    </location>
</feature>
<dbReference type="Gene3D" id="3.30.70.100">
    <property type="match status" value="1"/>
</dbReference>
<evidence type="ECO:0000259" key="12">
    <source>
        <dbReference type="Pfam" id="PF12794"/>
    </source>
</evidence>
<dbReference type="InterPro" id="IPR025692">
    <property type="entry name" value="MscS_IM_dom1"/>
</dbReference>
<feature type="chain" id="PRO_5044244031" evidence="10">
    <location>
        <begin position="24"/>
        <end position="870"/>
    </location>
</feature>
<reference evidence="15" key="1">
    <citation type="submission" date="2022-07" db="EMBL/GenBank/DDBJ databases">
        <title>Complete genome sequence of Salinispirillum sp. LH10-3-1 capable of multiple carbohydrate inversion isolated from a soda lake.</title>
        <authorList>
            <person name="Liu J."/>
            <person name="Zhai Y."/>
            <person name="Zhang H."/>
            <person name="Yang H."/>
            <person name="Qu J."/>
            <person name="Li J."/>
        </authorList>
    </citation>
    <scope>NUCLEOTIDE SEQUENCE</scope>
    <source>
        <strain evidence="15">LH 10-3-1</strain>
    </source>
</reference>
<dbReference type="RefSeq" id="WP_304996686.1">
    <property type="nucleotide sequence ID" value="NZ_CP101717.1"/>
</dbReference>
<evidence type="ECO:0000256" key="2">
    <source>
        <dbReference type="ARBA" id="ARBA00008017"/>
    </source>
</evidence>
<feature type="coiled-coil region" evidence="8">
    <location>
        <begin position="142"/>
        <end position="179"/>
    </location>
</feature>
<dbReference type="Pfam" id="PF21082">
    <property type="entry name" value="MS_channel_3rd"/>
    <property type="match status" value="1"/>
</dbReference>
<dbReference type="PANTHER" id="PTHR30347:SF1">
    <property type="entry name" value="MECHANOSENSITIVE CHANNEL MSCK"/>
    <property type="match status" value="1"/>
</dbReference>
<dbReference type="Pfam" id="PF12794">
    <property type="entry name" value="MscS_TM"/>
    <property type="match status" value="1"/>
</dbReference>
<dbReference type="InterPro" id="IPR052702">
    <property type="entry name" value="MscS-like_channel"/>
</dbReference>
<feature type="coiled-coil region" evidence="8">
    <location>
        <begin position="44"/>
        <end position="71"/>
    </location>
</feature>
<dbReference type="GO" id="GO:0008381">
    <property type="term" value="F:mechanosensitive monoatomic ion channel activity"/>
    <property type="evidence" value="ECO:0007669"/>
    <property type="project" value="UniProtKB-ARBA"/>
</dbReference>
<sequence length="870" mass="96274">MPALFRRLALFTLLLWSSGTVLGQNATVTAETATIDSATLGAEIIRLNVTRQTLEERLNSVRSQHARLQQNEAALNEHILALSGSVQIYRVLQEQRTALPDVSIDPQLSDLIAETRLRQFEVTQLQRMVRDEPLRFSAFLPLEELLDELQDLVTSAVTLQSEQRALAETSARLRDSLEEQLFWIPSNRPLGVTWLLALPGQLTNQITNLPGSIRLGLDPAHLPTWRVLLAIALFISAFGLFSIRARLAQRITDINNEIQVYNDAQALWAAAAMTAEVTPESEAEAPPMEGAAVDLPEAPTPPSPWLTPTALVWVALQALPLSLLVLSFGTLLSNTSSDGIPAVGPALTAFAFSLFVVQFLRRFLSSSGIAKLHFSWSSGQRHTLLLFLSRFAWVLLPTSFVLALAEQQTMALADDILGVFVMLAAGIGIAILFSRLLKQLPKLYQSEGIHWLLTLVLVLLPLGLVVLTAFGYYYSALQLTGRFLATFYVLTGWVIAEVTVMRGVELSTSRLQLHRDREAQAARLANPAPSPDGQSITVEPEIKAEVQKVRLQTLRLARFLLLAVFGGLLYWVWADLFTAFGYLDSFVLWQYGDADSLTPMSLADLGSALFILGVTLFLAANLPGLLEMLVLSRLTLQQGSSYAITTLMNYIITTVGLVLALSSLGVSWDKLQWLVAALSVGLGFGLQEIFANFVSGLIILFERPVRIGDIVTLGNLSGRVKQIRIRATTITDFDRKDIIVPNKTFVTEQLINWTLTDTVTRVIVKVGVAYGSDLEKTRKILLKAAHANTRVLKDPEPQVLFLNFGDSTLDHELRIHVKALGDRNPGIDEINRYIDREFNKAGIEIAFQQVDIRLRNSEGIERLIEPREKP</sequence>
<dbReference type="Pfam" id="PF00924">
    <property type="entry name" value="MS_channel_2nd"/>
    <property type="match status" value="1"/>
</dbReference>
<evidence type="ECO:0000256" key="7">
    <source>
        <dbReference type="ARBA" id="ARBA00023136"/>
    </source>
</evidence>
<dbReference type="InterPro" id="IPR011066">
    <property type="entry name" value="MscS_channel_C_sf"/>
</dbReference>
<keyword evidence="8" id="KW-0175">Coiled coil</keyword>
<dbReference type="SUPFAM" id="SSF82689">
    <property type="entry name" value="Mechanosensitive channel protein MscS (YggB), C-terminal domain"/>
    <property type="match status" value="1"/>
</dbReference>
<evidence type="ECO:0000256" key="3">
    <source>
        <dbReference type="ARBA" id="ARBA00022475"/>
    </source>
</evidence>